<organism evidence="2 3">
    <name type="scientific">candidate division CPR2 bacterium GW2011_GWC1_41_48</name>
    <dbReference type="NCBI Taxonomy" id="1618344"/>
    <lineage>
        <taxon>Bacteria</taxon>
        <taxon>Bacteria division CPR2</taxon>
    </lineage>
</organism>
<evidence type="ECO:0000256" key="1">
    <source>
        <dbReference type="SAM" id="Phobius"/>
    </source>
</evidence>
<keyword evidence="1" id="KW-0812">Transmembrane</keyword>
<feature type="transmembrane region" description="Helical" evidence="1">
    <location>
        <begin position="17"/>
        <end position="39"/>
    </location>
</feature>
<dbReference type="Proteomes" id="UP000033869">
    <property type="component" value="Unassembled WGS sequence"/>
</dbReference>
<comment type="caution">
    <text evidence="2">The sequence shown here is derived from an EMBL/GenBank/DDBJ whole genome shotgun (WGS) entry which is preliminary data.</text>
</comment>
<name>A0A0G0W831_UNCC2</name>
<keyword evidence="1" id="KW-0472">Membrane</keyword>
<sequence length="99" mass="11066">MEEQNDQLEKKGGFKKYWWVALSVFFVVIGISGIIYLSLMQSSEKTANKSATPTPTPTKTELQKIEEDEKAIDTEIAGVEKDLKEINESETSLDDVPAI</sequence>
<keyword evidence="1" id="KW-1133">Transmembrane helix</keyword>
<evidence type="ECO:0000313" key="2">
    <source>
        <dbReference type="EMBL" id="KKS09135.1"/>
    </source>
</evidence>
<dbReference type="EMBL" id="LCBL01000003">
    <property type="protein sequence ID" value="KKS09135.1"/>
    <property type="molecule type" value="Genomic_DNA"/>
</dbReference>
<evidence type="ECO:0000313" key="3">
    <source>
        <dbReference type="Proteomes" id="UP000033869"/>
    </source>
</evidence>
<gene>
    <name evidence="2" type="ORF">UU65_C0003G0190</name>
</gene>
<proteinExistence type="predicted"/>
<protein>
    <submittedName>
        <fullName evidence="2">Uncharacterized protein</fullName>
    </submittedName>
</protein>
<reference evidence="2 3" key="1">
    <citation type="journal article" date="2015" name="Nature">
        <title>rRNA introns, odd ribosomes, and small enigmatic genomes across a large radiation of phyla.</title>
        <authorList>
            <person name="Brown C.T."/>
            <person name="Hug L.A."/>
            <person name="Thomas B.C."/>
            <person name="Sharon I."/>
            <person name="Castelle C.J."/>
            <person name="Singh A."/>
            <person name="Wilkins M.J."/>
            <person name="Williams K.H."/>
            <person name="Banfield J.F."/>
        </authorList>
    </citation>
    <scope>NUCLEOTIDE SEQUENCE [LARGE SCALE GENOMIC DNA]</scope>
</reference>
<accession>A0A0G0W831</accession>
<dbReference type="AlphaFoldDB" id="A0A0G0W831"/>